<name>A0A1G8G8J0_9ACTN</name>
<dbReference type="Proteomes" id="UP000198923">
    <property type="component" value="Unassembled WGS sequence"/>
</dbReference>
<dbReference type="OrthoDB" id="3608333at2"/>
<reference evidence="1 2" key="1">
    <citation type="submission" date="2016-10" db="EMBL/GenBank/DDBJ databases">
        <authorList>
            <person name="de Groot N.N."/>
        </authorList>
    </citation>
    <scope>NUCLEOTIDE SEQUENCE [LARGE SCALE GENOMIC DNA]</scope>
    <source>
        <strain evidence="1 2">CPCC 201354</strain>
    </source>
</reference>
<protein>
    <submittedName>
        <fullName evidence="1">Uncharacterized protein</fullName>
    </submittedName>
</protein>
<dbReference type="AlphaFoldDB" id="A0A1G8G8J0"/>
<proteinExistence type="predicted"/>
<dbReference type="STRING" id="504805.SAMN05421505_12616"/>
<gene>
    <name evidence="1" type="ORF">SAMN05421505_12616</name>
</gene>
<evidence type="ECO:0000313" key="2">
    <source>
        <dbReference type="Proteomes" id="UP000198923"/>
    </source>
</evidence>
<dbReference type="RefSeq" id="WP_093173225.1">
    <property type="nucleotide sequence ID" value="NZ_FNCN01000026.1"/>
</dbReference>
<evidence type="ECO:0000313" key="1">
    <source>
        <dbReference type="EMBL" id="SDH90683.1"/>
    </source>
</evidence>
<dbReference type="EMBL" id="FNCN01000026">
    <property type="protein sequence ID" value="SDH90683.1"/>
    <property type="molecule type" value="Genomic_DNA"/>
</dbReference>
<sequence>MNDQADTLAEEMRAIVRAGLPIRPQRLGTRLLALPGVRARAADPDDPASRARALDAAVREELDRLESTGLTAAARLLFGADPVTSGAKLTARRAAAAEASRYEVHHFRKRIEPKICALVAWQLRSSSEAALQALPAAPPLHPSGRPLILPADVFAWEAAEHQHTIAALWGAVYLLRAELLTVARLASMHAPARESDRAADLALWRHAQVLAATATYRAAYGAVLLHTASDLAPEQIGASAGWTPALTPAQVLLLTELGGPEDGFAAFTARLTQASGGADLAATWRRSLTGRTGPDQEELNE</sequence>
<organism evidence="1 2">
    <name type="scientific">Sinosporangium album</name>
    <dbReference type="NCBI Taxonomy" id="504805"/>
    <lineage>
        <taxon>Bacteria</taxon>
        <taxon>Bacillati</taxon>
        <taxon>Actinomycetota</taxon>
        <taxon>Actinomycetes</taxon>
        <taxon>Streptosporangiales</taxon>
        <taxon>Streptosporangiaceae</taxon>
        <taxon>Sinosporangium</taxon>
    </lineage>
</organism>
<keyword evidence="2" id="KW-1185">Reference proteome</keyword>
<accession>A0A1G8G8J0</accession>